<feature type="transmembrane region" description="Helical" evidence="1">
    <location>
        <begin position="45"/>
        <end position="65"/>
    </location>
</feature>
<accession>A0A1Q8CW47</accession>
<feature type="transmembrane region" description="Helical" evidence="1">
    <location>
        <begin position="117"/>
        <end position="139"/>
    </location>
</feature>
<feature type="transmembrane region" description="Helical" evidence="1">
    <location>
        <begin position="77"/>
        <end position="97"/>
    </location>
</feature>
<evidence type="ECO:0000313" key="2">
    <source>
        <dbReference type="EMBL" id="OLF18587.1"/>
    </source>
</evidence>
<evidence type="ECO:0000313" key="3">
    <source>
        <dbReference type="Proteomes" id="UP000185596"/>
    </source>
</evidence>
<organism evidence="2 3">
    <name type="scientific">Actinophytocola xanthii</name>
    <dbReference type="NCBI Taxonomy" id="1912961"/>
    <lineage>
        <taxon>Bacteria</taxon>
        <taxon>Bacillati</taxon>
        <taxon>Actinomycetota</taxon>
        <taxon>Actinomycetes</taxon>
        <taxon>Pseudonocardiales</taxon>
        <taxon>Pseudonocardiaceae</taxon>
    </lineage>
</organism>
<comment type="caution">
    <text evidence="2">The sequence shown here is derived from an EMBL/GenBank/DDBJ whole genome shotgun (WGS) entry which is preliminary data.</text>
</comment>
<reference evidence="2 3" key="1">
    <citation type="submission" date="2016-12" db="EMBL/GenBank/DDBJ databases">
        <title>The draft genome sequence of Actinophytocola sp. 11-183.</title>
        <authorList>
            <person name="Wang W."/>
            <person name="Yuan L."/>
        </authorList>
    </citation>
    <scope>NUCLEOTIDE SEQUENCE [LARGE SCALE GENOMIC DNA]</scope>
    <source>
        <strain evidence="2 3">11-183</strain>
    </source>
</reference>
<keyword evidence="1" id="KW-0812">Transmembrane</keyword>
<dbReference type="STRING" id="1912961.BU204_05855"/>
<feature type="transmembrane region" description="Helical" evidence="1">
    <location>
        <begin position="179"/>
        <end position="200"/>
    </location>
</feature>
<dbReference type="AlphaFoldDB" id="A0A1Q8CW47"/>
<dbReference type="Proteomes" id="UP000185596">
    <property type="component" value="Unassembled WGS sequence"/>
</dbReference>
<gene>
    <name evidence="2" type="ORF">BU204_05855</name>
</gene>
<sequence length="299" mass="31752">MVCINALIQTRRCRVGKRLLRRWGIADPSPEQCHVAARHLLVRRLLWLGTFLVLAPAVGMVFGWFGEPIAVPGLFRLVMSLVAALLLAETAAAVRQIRGVRVAVLARRSWRDLVPRWPMALLLGAAALALVLAGVGLAAQPWADRVVAGLPPNGVPQPGGWTSFVSDDVRAEIGSSPGWLVVSGTVLCLAAVLGVVRLAVRRQTVADPVVDTVLRARTARVVVGAGIGLLTHLVVLANNRLSLLSSLSFGPDPLPPPGWVLVVDSASEIVVVVLFVVAGPAWVWVATPPRRAGHLARVA</sequence>
<feature type="transmembrane region" description="Helical" evidence="1">
    <location>
        <begin position="259"/>
        <end position="285"/>
    </location>
</feature>
<keyword evidence="3" id="KW-1185">Reference proteome</keyword>
<keyword evidence="1" id="KW-1133">Transmembrane helix</keyword>
<dbReference type="EMBL" id="MSIE01000007">
    <property type="protein sequence ID" value="OLF18587.1"/>
    <property type="molecule type" value="Genomic_DNA"/>
</dbReference>
<keyword evidence="1" id="KW-0472">Membrane</keyword>
<proteinExistence type="predicted"/>
<name>A0A1Q8CW47_9PSEU</name>
<protein>
    <submittedName>
        <fullName evidence="2">Uncharacterized protein</fullName>
    </submittedName>
</protein>
<feature type="transmembrane region" description="Helical" evidence="1">
    <location>
        <begin position="221"/>
        <end position="239"/>
    </location>
</feature>
<evidence type="ECO:0000256" key="1">
    <source>
        <dbReference type="SAM" id="Phobius"/>
    </source>
</evidence>